<dbReference type="PANTHER" id="PTHR21298">
    <property type="entry name" value="GH01721P"/>
    <property type="match status" value="1"/>
</dbReference>
<dbReference type="SUPFAM" id="SSF54236">
    <property type="entry name" value="Ubiquitin-like"/>
    <property type="match status" value="1"/>
</dbReference>
<dbReference type="PROSITE" id="PS50200">
    <property type="entry name" value="RA"/>
    <property type="match status" value="1"/>
</dbReference>
<evidence type="ECO:0000313" key="3">
    <source>
        <dbReference type="Proteomes" id="UP001328107"/>
    </source>
</evidence>
<evidence type="ECO:0000259" key="1">
    <source>
        <dbReference type="PROSITE" id="PS50200"/>
    </source>
</evidence>
<dbReference type="GO" id="GO:0045742">
    <property type="term" value="P:positive regulation of epidermal growth factor receptor signaling pathway"/>
    <property type="evidence" value="ECO:0007669"/>
    <property type="project" value="TreeGrafter"/>
</dbReference>
<dbReference type="PANTHER" id="PTHR21298:SF2">
    <property type="entry name" value="GH01721P"/>
    <property type="match status" value="1"/>
</dbReference>
<feature type="non-terminal residue" evidence="2">
    <location>
        <position position="1"/>
    </location>
</feature>
<dbReference type="GO" id="GO:0045743">
    <property type="term" value="P:positive regulation of fibroblast growth factor receptor signaling pathway"/>
    <property type="evidence" value="ECO:0007669"/>
    <property type="project" value="TreeGrafter"/>
</dbReference>
<comment type="caution">
    <text evidence="2">The sequence shown here is derived from an EMBL/GenBank/DDBJ whole genome shotgun (WGS) entry which is preliminary data.</text>
</comment>
<dbReference type="InterPro" id="IPR000159">
    <property type="entry name" value="RA_dom"/>
</dbReference>
<proteinExistence type="predicted"/>
<keyword evidence="3" id="KW-1185">Reference proteome</keyword>
<organism evidence="2 3">
    <name type="scientific">Pristionchus mayeri</name>
    <dbReference type="NCBI Taxonomy" id="1317129"/>
    <lineage>
        <taxon>Eukaryota</taxon>
        <taxon>Metazoa</taxon>
        <taxon>Ecdysozoa</taxon>
        <taxon>Nematoda</taxon>
        <taxon>Chromadorea</taxon>
        <taxon>Rhabditida</taxon>
        <taxon>Rhabditina</taxon>
        <taxon>Diplogasteromorpha</taxon>
        <taxon>Diplogasteroidea</taxon>
        <taxon>Neodiplogasteridae</taxon>
        <taxon>Pristionchus</taxon>
    </lineage>
</organism>
<dbReference type="Gene3D" id="3.10.20.90">
    <property type="entry name" value="Phosphatidylinositol 3-kinase Catalytic Subunit, Chain A, domain 1"/>
    <property type="match status" value="1"/>
</dbReference>
<sequence length="169" mass="19222">LFFLLHLAPSPLFQFPSYEFLPFPFPGMLKYQKRSSKEEVTGEEMESTLSSSQVPSRCLLSRSDSLTSISSLETSSDWSPLRIDVSAVNPYSHYKTIRVTPSQCVSSIVPLLLSKLKLPSDCDYELWMEIKTRSEGSIVVSSLRLLPDWKPLELEKCLPEGMSRFFLFS</sequence>
<dbReference type="Proteomes" id="UP001328107">
    <property type="component" value="Unassembled WGS sequence"/>
</dbReference>
<dbReference type="AlphaFoldDB" id="A0AAN5I5Y2"/>
<name>A0AAN5I5Y2_9BILA</name>
<feature type="domain" description="Ras-associating" evidence="1">
    <location>
        <begin position="81"/>
        <end position="169"/>
    </location>
</feature>
<feature type="non-terminal residue" evidence="2">
    <location>
        <position position="169"/>
    </location>
</feature>
<accession>A0AAN5I5Y2</accession>
<dbReference type="InterPro" id="IPR029071">
    <property type="entry name" value="Ubiquitin-like_domsf"/>
</dbReference>
<dbReference type="Pfam" id="PF00788">
    <property type="entry name" value="RA"/>
    <property type="match status" value="1"/>
</dbReference>
<dbReference type="EMBL" id="BTRK01000005">
    <property type="protein sequence ID" value="GMR53577.1"/>
    <property type="molecule type" value="Genomic_DNA"/>
</dbReference>
<protein>
    <recommendedName>
        <fullName evidence="1">Ras-associating domain-containing protein</fullName>
    </recommendedName>
</protein>
<evidence type="ECO:0000313" key="2">
    <source>
        <dbReference type="EMBL" id="GMR53577.1"/>
    </source>
</evidence>
<gene>
    <name evidence="2" type="ORF">PMAYCL1PPCAC_23772</name>
</gene>
<dbReference type="GO" id="GO:0007165">
    <property type="term" value="P:signal transduction"/>
    <property type="evidence" value="ECO:0007669"/>
    <property type="project" value="InterPro"/>
</dbReference>
<reference evidence="3" key="1">
    <citation type="submission" date="2022-10" db="EMBL/GenBank/DDBJ databases">
        <title>Genome assembly of Pristionchus species.</title>
        <authorList>
            <person name="Yoshida K."/>
            <person name="Sommer R.J."/>
        </authorList>
    </citation>
    <scope>NUCLEOTIDE SEQUENCE [LARGE SCALE GENOMIC DNA]</scope>
    <source>
        <strain evidence="3">RS5460</strain>
    </source>
</reference>